<sequence length="300" mass="34587">MPKEHLKEAFKKVRQENGELQKKLRAFQNSMVRDSIEISPEFHKSLSATDTSAIREPMQKLFWEEQQKALMTKKRGMRWHPMMIRLAILLHSKSKAAYETLRTTGVVELPAETTLRQYTSAVRLEQGFQPEVMAELKKFADSLQPHQRYVVLLHDEMTIKSDLVFDERSGALVGFVNKDMWTFEKMATHALVFYVVGVNSHLKMSLGYFGTRTATSDQLMPLLWTAIGCVEECGLQVVASTSDKASPNQRLYQLHQIPGIQDVCFKAVNMFAPERVLSVFHFRPTSFNKNCEEQPREQWE</sequence>
<protein>
    <recommendedName>
        <fullName evidence="2">Transposable element P transposase-like RNase H domain-containing protein</fullName>
    </recommendedName>
</protein>
<organism evidence="3 4">
    <name type="scientific">Batillaria attramentaria</name>
    <dbReference type="NCBI Taxonomy" id="370345"/>
    <lineage>
        <taxon>Eukaryota</taxon>
        <taxon>Metazoa</taxon>
        <taxon>Spiralia</taxon>
        <taxon>Lophotrochozoa</taxon>
        <taxon>Mollusca</taxon>
        <taxon>Gastropoda</taxon>
        <taxon>Caenogastropoda</taxon>
        <taxon>Sorbeoconcha</taxon>
        <taxon>Cerithioidea</taxon>
        <taxon>Batillariidae</taxon>
        <taxon>Batillaria</taxon>
    </lineage>
</organism>
<evidence type="ECO:0000259" key="2">
    <source>
        <dbReference type="Pfam" id="PF21787"/>
    </source>
</evidence>
<name>A0ABD0JYX2_9CAEN</name>
<reference evidence="3 4" key="1">
    <citation type="journal article" date="2023" name="Sci. Data">
        <title>Genome assembly of the Korean intertidal mud-creeper Batillaria attramentaria.</title>
        <authorList>
            <person name="Patra A.K."/>
            <person name="Ho P.T."/>
            <person name="Jun S."/>
            <person name="Lee S.J."/>
            <person name="Kim Y."/>
            <person name="Won Y.J."/>
        </authorList>
    </citation>
    <scope>NUCLEOTIDE SEQUENCE [LARGE SCALE GENOMIC DNA]</scope>
    <source>
        <strain evidence="3">Wonlab-2016</strain>
    </source>
</reference>
<dbReference type="AlphaFoldDB" id="A0ABD0JYX2"/>
<comment type="caution">
    <text evidence="3">The sequence shown here is derived from an EMBL/GenBank/DDBJ whole genome shotgun (WGS) entry which is preliminary data.</text>
</comment>
<dbReference type="Pfam" id="PF21787">
    <property type="entry name" value="TNP-like_RNaseH_N"/>
    <property type="match status" value="1"/>
</dbReference>
<dbReference type="Proteomes" id="UP001519460">
    <property type="component" value="Unassembled WGS sequence"/>
</dbReference>
<accession>A0ABD0JYX2</accession>
<dbReference type="EMBL" id="JACVVK020000285">
    <property type="protein sequence ID" value="KAK7480261.1"/>
    <property type="molecule type" value="Genomic_DNA"/>
</dbReference>
<evidence type="ECO:0000313" key="4">
    <source>
        <dbReference type="Proteomes" id="UP001519460"/>
    </source>
</evidence>
<evidence type="ECO:0000313" key="3">
    <source>
        <dbReference type="EMBL" id="KAK7480261.1"/>
    </source>
</evidence>
<keyword evidence="1" id="KW-0175">Coiled coil</keyword>
<feature type="domain" description="Transposable element P transposase-like RNase H" evidence="2">
    <location>
        <begin position="125"/>
        <end position="253"/>
    </location>
</feature>
<feature type="coiled-coil region" evidence="1">
    <location>
        <begin position="3"/>
        <end position="30"/>
    </location>
</feature>
<keyword evidence="4" id="KW-1185">Reference proteome</keyword>
<proteinExistence type="predicted"/>
<gene>
    <name evidence="3" type="ORF">BaRGS_00028537</name>
</gene>
<evidence type="ECO:0000256" key="1">
    <source>
        <dbReference type="SAM" id="Coils"/>
    </source>
</evidence>
<dbReference type="InterPro" id="IPR048365">
    <property type="entry name" value="TNP-like_RNaseH_N"/>
</dbReference>